<dbReference type="Proteomes" id="UP000053660">
    <property type="component" value="Unassembled WGS sequence"/>
</dbReference>
<dbReference type="GO" id="GO:0008239">
    <property type="term" value="F:dipeptidyl-peptidase activity"/>
    <property type="evidence" value="ECO:0007669"/>
    <property type="project" value="TreeGrafter"/>
</dbReference>
<dbReference type="AlphaFoldDB" id="A0A0B1S1P9"/>
<dbReference type="Gene3D" id="3.40.50.1820">
    <property type="entry name" value="alpha/beta hydrolase"/>
    <property type="match status" value="1"/>
</dbReference>
<dbReference type="InterPro" id="IPR029058">
    <property type="entry name" value="AB_hydrolase_fold"/>
</dbReference>
<protein>
    <recommendedName>
        <fullName evidence="4">Peptidase S9 prolyl oligopeptidase catalytic domain-containing protein</fullName>
    </recommendedName>
</protein>
<gene>
    <name evidence="5" type="ORF">OESDEN_21509</name>
</gene>
<reference evidence="5 6" key="1">
    <citation type="submission" date="2014-03" db="EMBL/GenBank/DDBJ databases">
        <title>Draft genome of the hookworm Oesophagostomum dentatum.</title>
        <authorList>
            <person name="Mitreva M."/>
        </authorList>
    </citation>
    <scope>NUCLEOTIDE SEQUENCE [LARGE SCALE GENOMIC DNA]</scope>
    <source>
        <strain evidence="5 6">OD-Hann</strain>
    </source>
</reference>
<dbReference type="SUPFAM" id="SSF53474">
    <property type="entry name" value="alpha/beta-Hydrolases"/>
    <property type="match status" value="1"/>
</dbReference>
<evidence type="ECO:0000256" key="2">
    <source>
        <dbReference type="ARBA" id="ARBA00022825"/>
    </source>
</evidence>
<accession>A0A0B1S1P9</accession>
<keyword evidence="1" id="KW-0645">Protease</keyword>
<evidence type="ECO:0000313" key="6">
    <source>
        <dbReference type="Proteomes" id="UP000053660"/>
    </source>
</evidence>
<dbReference type="GO" id="GO:0005886">
    <property type="term" value="C:plasma membrane"/>
    <property type="evidence" value="ECO:0007669"/>
    <property type="project" value="TreeGrafter"/>
</dbReference>
<evidence type="ECO:0000313" key="5">
    <source>
        <dbReference type="EMBL" id="KHJ78864.1"/>
    </source>
</evidence>
<dbReference type="InterPro" id="IPR001375">
    <property type="entry name" value="Peptidase_S9_cat"/>
</dbReference>
<keyword evidence="2" id="KW-0720">Serine protease</keyword>
<feature type="domain" description="Peptidase S9 prolyl oligopeptidase catalytic" evidence="4">
    <location>
        <begin position="29"/>
        <end position="151"/>
    </location>
</feature>
<evidence type="ECO:0000259" key="4">
    <source>
        <dbReference type="Pfam" id="PF00326"/>
    </source>
</evidence>
<keyword evidence="6" id="KW-1185">Reference proteome</keyword>
<dbReference type="PANTHER" id="PTHR11731">
    <property type="entry name" value="PROTEASE FAMILY S9B,C DIPEPTIDYL-PEPTIDASE IV-RELATED"/>
    <property type="match status" value="1"/>
</dbReference>
<dbReference type="PANTHER" id="PTHR11731:SF200">
    <property type="entry name" value="DIPEPTIDYL PEPTIDASE 10, ISOFORM B"/>
    <property type="match status" value="1"/>
</dbReference>
<dbReference type="OrthoDB" id="16520at2759"/>
<keyword evidence="1" id="KW-0378">Hydrolase</keyword>
<dbReference type="EMBL" id="KN608456">
    <property type="protein sequence ID" value="KHJ78864.1"/>
    <property type="molecule type" value="Genomic_DNA"/>
</dbReference>
<dbReference type="Pfam" id="PF00326">
    <property type="entry name" value="Peptidase_S9"/>
    <property type="match status" value="1"/>
</dbReference>
<dbReference type="GO" id="GO:0004177">
    <property type="term" value="F:aminopeptidase activity"/>
    <property type="evidence" value="ECO:0007669"/>
    <property type="project" value="UniProtKB-KW"/>
</dbReference>
<evidence type="ECO:0000256" key="1">
    <source>
        <dbReference type="ARBA" id="ARBA00022438"/>
    </source>
</evidence>
<dbReference type="GO" id="GO:0006508">
    <property type="term" value="P:proteolysis"/>
    <property type="evidence" value="ECO:0007669"/>
    <property type="project" value="InterPro"/>
</dbReference>
<dbReference type="GO" id="GO:0008236">
    <property type="term" value="F:serine-type peptidase activity"/>
    <property type="evidence" value="ECO:0007669"/>
    <property type="project" value="UniProtKB-KW"/>
</dbReference>
<name>A0A0B1S1P9_OESDE</name>
<organism evidence="5 6">
    <name type="scientific">Oesophagostomum dentatum</name>
    <name type="common">Nodular worm</name>
    <dbReference type="NCBI Taxonomy" id="61180"/>
    <lineage>
        <taxon>Eukaryota</taxon>
        <taxon>Metazoa</taxon>
        <taxon>Ecdysozoa</taxon>
        <taxon>Nematoda</taxon>
        <taxon>Chromadorea</taxon>
        <taxon>Rhabditida</taxon>
        <taxon>Rhabditina</taxon>
        <taxon>Rhabditomorpha</taxon>
        <taxon>Strongyloidea</taxon>
        <taxon>Strongylidae</taxon>
        <taxon>Oesophagostomum</taxon>
    </lineage>
</organism>
<proteinExistence type="predicted"/>
<dbReference type="InterPro" id="IPR050278">
    <property type="entry name" value="Serine_Prot_S9B/DPPIV"/>
</dbReference>
<sequence>MFHRLLWRIALVFQDFFPEKHFHIIYSLSRQVIKRYPFLDANRLSVYGWSYGGYAAALLPERAPESFFKCAVCVAPVANFLYYDATYTERYMGNADNSAYNSADISKNVEHFKKTRLLLVHGLYDDNVHFQNSAMFMEALQENNIDFDVMVSSIICFIDSHTVN</sequence>
<keyword evidence="3" id="KW-0325">Glycoprotein</keyword>
<evidence type="ECO:0000256" key="3">
    <source>
        <dbReference type="ARBA" id="ARBA00023180"/>
    </source>
</evidence>
<keyword evidence="1" id="KW-0031">Aminopeptidase</keyword>